<name>A0AAP0JZG5_9MAGN</name>
<sequence length="78" mass="9103">MFTIGLDTKSVKWVRDEALSQDTSSMLNGDDILAWHNVGKVLYCFIWLRWAVGFSDALELHLPIVKSDHRLYYLRCKD</sequence>
<protein>
    <submittedName>
        <fullName evidence="1">Uncharacterized protein</fullName>
    </submittedName>
</protein>
<comment type="caution">
    <text evidence="1">The sequence shown here is derived from an EMBL/GenBank/DDBJ whole genome shotgun (WGS) entry which is preliminary data.</text>
</comment>
<dbReference type="EMBL" id="JBBNAF010000005">
    <property type="protein sequence ID" value="KAK9142639.1"/>
    <property type="molecule type" value="Genomic_DNA"/>
</dbReference>
<keyword evidence="2" id="KW-1185">Reference proteome</keyword>
<dbReference type="Proteomes" id="UP001420932">
    <property type="component" value="Unassembled WGS sequence"/>
</dbReference>
<gene>
    <name evidence="1" type="ORF">Syun_012039</name>
</gene>
<reference evidence="1 2" key="1">
    <citation type="submission" date="2024-01" db="EMBL/GenBank/DDBJ databases">
        <title>Genome assemblies of Stephania.</title>
        <authorList>
            <person name="Yang L."/>
        </authorList>
    </citation>
    <scope>NUCLEOTIDE SEQUENCE [LARGE SCALE GENOMIC DNA]</scope>
    <source>
        <strain evidence="1">YNDBR</strain>
        <tissue evidence="1">Leaf</tissue>
    </source>
</reference>
<evidence type="ECO:0000313" key="2">
    <source>
        <dbReference type="Proteomes" id="UP001420932"/>
    </source>
</evidence>
<organism evidence="1 2">
    <name type="scientific">Stephania yunnanensis</name>
    <dbReference type="NCBI Taxonomy" id="152371"/>
    <lineage>
        <taxon>Eukaryota</taxon>
        <taxon>Viridiplantae</taxon>
        <taxon>Streptophyta</taxon>
        <taxon>Embryophyta</taxon>
        <taxon>Tracheophyta</taxon>
        <taxon>Spermatophyta</taxon>
        <taxon>Magnoliopsida</taxon>
        <taxon>Ranunculales</taxon>
        <taxon>Menispermaceae</taxon>
        <taxon>Menispermoideae</taxon>
        <taxon>Cissampelideae</taxon>
        <taxon>Stephania</taxon>
    </lineage>
</organism>
<evidence type="ECO:0000313" key="1">
    <source>
        <dbReference type="EMBL" id="KAK9142639.1"/>
    </source>
</evidence>
<dbReference type="AlphaFoldDB" id="A0AAP0JZG5"/>
<proteinExistence type="predicted"/>
<accession>A0AAP0JZG5</accession>